<dbReference type="EMBL" id="NRGR01000005">
    <property type="protein sequence ID" value="PCC40801.1"/>
    <property type="molecule type" value="Genomic_DNA"/>
</dbReference>
<feature type="domain" description="CAAX prenyl protease 2/Lysostaphin resistance protein A-like" evidence="2">
    <location>
        <begin position="83"/>
        <end position="174"/>
    </location>
</feature>
<dbReference type="OrthoDB" id="4232at2"/>
<sequence>MVEFVLYCVPAAVYLVVQRRRADTSSTLARQPLGAVRGSPSAYGWAALLLAPLLLAAWLAIVAIPDDVLAAPGVSIARPTSVGVALGVVLRAVGEEVLFRGLLGGVCLRRLGFGRGNLLQAAIFLLPHLPLLLIDVRVWPVIPVQFAAGWLLGWLRHRTGSFMPGALVHAVSNLAAGLFAV</sequence>
<keyword evidence="4" id="KW-1185">Reference proteome</keyword>
<evidence type="ECO:0000313" key="3">
    <source>
        <dbReference type="EMBL" id="PCC40801.1"/>
    </source>
</evidence>
<keyword evidence="3" id="KW-0378">Hydrolase</keyword>
<dbReference type="RefSeq" id="WP_096196532.1">
    <property type="nucleotide sequence ID" value="NZ_BAAAIQ010000003.1"/>
</dbReference>
<evidence type="ECO:0000256" key="1">
    <source>
        <dbReference type="SAM" id="Phobius"/>
    </source>
</evidence>
<dbReference type="GO" id="GO:0006508">
    <property type="term" value="P:proteolysis"/>
    <property type="evidence" value="ECO:0007669"/>
    <property type="project" value="UniProtKB-KW"/>
</dbReference>
<gene>
    <name evidence="3" type="ORF">CIK66_01715</name>
</gene>
<dbReference type="GO" id="GO:0008237">
    <property type="term" value="F:metallopeptidase activity"/>
    <property type="evidence" value="ECO:0007669"/>
    <property type="project" value="UniProtKB-KW"/>
</dbReference>
<proteinExistence type="predicted"/>
<dbReference type="InterPro" id="IPR003675">
    <property type="entry name" value="Rce1/LyrA-like_dom"/>
</dbReference>
<comment type="caution">
    <text evidence="3">The sequence shown here is derived from an EMBL/GenBank/DDBJ whole genome shotgun (WGS) entry which is preliminary data.</text>
</comment>
<protein>
    <submittedName>
        <fullName evidence="3">CPBP family intramembrane metalloprotease</fullName>
    </submittedName>
</protein>
<keyword evidence="3" id="KW-0482">Metalloprotease</keyword>
<organism evidence="3 4">
    <name type="scientific">Brachybacterium alimentarium</name>
    <dbReference type="NCBI Taxonomy" id="47845"/>
    <lineage>
        <taxon>Bacteria</taxon>
        <taxon>Bacillati</taxon>
        <taxon>Actinomycetota</taxon>
        <taxon>Actinomycetes</taxon>
        <taxon>Micrococcales</taxon>
        <taxon>Dermabacteraceae</taxon>
        <taxon>Brachybacterium</taxon>
    </lineage>
</organism>
<keyword evidence="1" id="KW-1133">Transmembrane helix</keyword>
<keyword evidence="1" id="KW-0472">Membrane</keyword>
<dbReference type="GO" id="GO:0080120">
    <property type="term" value="P:CAAX-box protein maturation"/>
    <property type="evidence" value="ECO:0007669"/>
    <property type="project" value="UniProtKB-ARBA"/>
</dbReference>
<feature type="transmembrane region" description="Helical" evidence="1">
    <location>
        <begin position="43"/>
        <end position="64"/>
    </location>
</feature>
<keyword evidence="1" id="KW-0812">Transmembrane</keyword>
<keyword evidence="3" id="KW-0645">Protease</keyword>
<dbReference type="GO" id="GO:0004175">
    <property type="term" value="F:endopeptidase activity"/>
    <property type="evidence" value="ECO:0007669"/>
    <property type="project" value="UniProtKB-ARBA"/>
</dbReference>
<reference evidence="3 4" key="1">
    <citation type="journal article" date="2017" name="Elife">
        <title>Extensive horizontal gene transfer in cheese-associated bacteria.</title>
        <authorList>
            <person name="Bonham K.S."/>
            <person name="Wolfe B.E."/>
            <person name="Dutton R.J."/>
        </authorList>
    </citation>
    <scope>NUCLEOTIDE SEQUENCE [LARGE SCALE GENOMIC DNA]</scope>
    <source>
        <strain evidence="3 4">341_9</strain>
    </source>
</reference>
<evidence type="ECO:0000259" key="2">
    <source>
        <dbReference type="Pfam" id="PF02517"/>
    </source>
</evidence>
<dbReference type="Proteomes" id="UP000218598">
    <property type="component" value="Unassembled WGS sequence"/>
</dbReference>
<dbReference type="AlphaFoldDB" id="A0A2A3YND5"/>
<accession>A0A2A3YND5</accession>
<dbReference type="Pfam" id="PF02517">
    <property type="entry name" value="Rce1-like"/>
    <property type="match status" value="1"/>
</dbReference>
<name>A0A2A3YND5_9MICO</name>
<evidence type="ECO:0000313" key="4">
    <source>
        <dbReference type="Proteomes" id="UP000218598"/>
    </source>
</evidence>